<sequence length="470" mass="50870">MMASIARKETLALLRDGRLWSLGLTLALLFIAMLFTAVDRRDKAEQERSAVEHAVRDQWDHQGDKNPHRAAHFGLYAFKPRSALSSVEPGVDAQTGQALWLEPHKRNMAMFTPAADAAPALGLGAFTPAFVLLALVPLLIAVLGHSTVTQERELGTLRMLHACGARATPLLLGKWLGLCAGLALVLAPALIVGAWGMMADPRGMAAAASLGAALLPYYATWAAGTVLVSAFCTSSRAALLVMIAFWIAAVFIVPRLAASWVEHIAPLPTGEQFWSGIHDSIEKGLPGDGAAAARLGAFDAHLLAEYRVARLEDLPFGANAKRRLFRDAYSNKVHALRFKELEDAQLAQQGLLRWCTVLSPYAAMRSVASALAGTDLAHRQHFEESAEAYRQQFTTRMDEWDLAATRGVTSLEDKYAGNLQWQAIPPWRYADPGLGCSLRAVVADGAVLAAWFMAAVSALWLGSRRLDPCS</sequence>
<keyword evidence="1" id="KW-0812">Transmembrane</keyword>
<dbReference type="EMBL" id="CP000967">
    <property type="protein sequence ID" value="ACD59580.1"/>
    <property type="molecule type" value="Genomic_DNA"/>
</dbReference>
<evidence type="ECO:0000313" key="3">
    <source>
        <dbReference type="Proteomes" id="UP000001740"/>
    </source>
</evidence>
<keyword evidence="1" id="KW-1133">Transmembrane helix</keyword>
<protein>
    <submittedName>
        <fullName evidence="2">Membrane protein, putative</fullName>
    </submittedName>
</protein>
<dbReference type="Proteomes" id="UP000001740">
    <property type="component" value="Chromosome"/>
</dbReference>
<keyword evidence="1" id="KW-0472">Membrane</keyword>
<feature type="transmembrane region" description="Helical" evidence="1">
    <location>
        <begin position="175"/>
        <end position="198"/>
    </location>
</feature>
<evidence type="ECO:0000256" key="1">
    <source>
        <dbReference type="SAM" id="Phobius"/>
    </source>
</evidence>
<dbReference type="RefSeq" id="WP_011258681.1">
    <property type="nucleotide sequence ID" value="NC_010717.2"/>
</dbReference>
<organism evidence="2 3">
    <name type="scientific">Xanthomonas oryzae pv. oryzae (strain PXO99A)</name>
    <dbReference type="NCBI Taxonomy" id="360094"/>
    <lineage>
        <taxon>Bacteria</taxon>
        <taxon>Pseudomonadati</taxon>
        <taxon>Pseudomonadota</taxon>
        <taxon>Gammaproteobacteria</taxon>
        <taxon>Lysobacterales</taxon>
        <taxon>Lysobacteraceae</taxon>
        <taxon>Xanthomonas</taxon>
    </lineage>
</organism>
<dbReference type="PANTHER" id="PTHR43471">
    <property type="entry name" value="ABC TRANSPORTER PERMEASE"/>
    <property type="match status" value="1"/>
</dbReference>
<dbReference type="AlphaFoldDB" id="A0A0K0GLF9"/>
<feature type="transmembrane region" description="Helical" evidence="1">
    <location>
        <begin position="441"/>
        <end position="461"/>
    </location>
</feature>
<dbReference type="GO" id="GO:0005886">
    <property type="term" value="C:plasma membrane"/>
    <property type="evidence" value="ECO:0007669"/>
    <property type="project" value="UniProtKB-SubCell"/>
</dbReference>
<dbReference type="KEGG" id="xop:PXO_01817"/>
<gene>
    <name evidence="2" type="ordered locus">PXO_01817</name>
</gene>
<feature type="transmembrane region" description="Helical" evidence="1">
    <location>
        <begin position="20"/>
        <end position="38"/>
    </location>
</feature>
<dbReference type="Pfam" id="PF12679">
    <property type="entry name" value="ABC2_membrane_2"/>
    <property type="match status" value="1"/>
</dbReference>
<dbReference type="HOGENOM" id="CLU_045816_0_0_6"/>
<dbReference type="PATRIC" id="fig|291331.8.peg.2166"/>
<dbReference type="GO" id="GO:0140359">
    <property type="term" value="F:ABC-type transporter activity"/>
    <property type="evidence" value="ECO:0007669"/>
    <property type="project" value="InterPro"/>
</dbReference>
<feature type="transmembrane region" description="Helical" evidence="1">
    <location>
        <begin position="237"/>
        <end position="258"/>
    </location>
</feature>
<feature type="transmembrane region" description="Helical" evidence="1">
    <location>
        <begin position="210"/>
        <end position="231"/>
    </location>
</feature>
<dbReference type="Pfam" id="PF12040">
    <property type="entry name" value="DUF3526"/>
    <property type="match status" value="1"/>
</dbReference>
<dbReference type="PANTHER" id="PTHR43471:SF1">
    <property type="entry name" value="ABC TRANSPORTER PERMEASE PROTEIN NOSY-RELATED"/>
    <property type="match status" value="1"/>
</dbReference>
<evidence type="ECO:0000313" key="2">
    <source>
        <dbReference type="EMBL" id="ACD59580.1"/>
    </source>
</evidence>
<accession>A0A0K0GLF9</accession>
<name>A0A0K0GLF9_XANOP</name>
<reference evidence="2 3" key="1">
    <citation type="journal article" date="2008" name="BMC Genomics">
        <title>Genome sequence and rapid evolution of the rice pathogen Xanthomonas oryzae pv. oryzae PXO99A.</title>
        <authorList>
            <person name="Salzberg S.L."/>
            <person name="Sommer D.D."/>
            <person name="Schatz M.C."/>
            <person name="Phillippy A.M."/>
            <person name="Rabinowicz P.D."/>
            <person name="Tsuge S."/>
            <person name="Furutani A."/>
            <person name="Ochiai H."/>
            <person name="Delcher A.L."/>
            <person name="Kelley D."/>
            <person name="Madupu R."/>
            <person name="Puiu D."/>
            <person name="Radune D."/>
            <person name="Shumway M."/>
            <person name="Trapnell C."/>
            <person name="Aparna G."/>
            <person name="Jha G."/>
            <person name="Pandey A."/>
            <person name="Patil P.B."/>
            <person name="Ishihara H."/>
            <person name="Meyer D.F."/>
            <person name="Szurek B."/>
            <person name="Verdier V."/>
            <person name="Koebnik R."/>
            <person name="Dow J.M."/>
            <person name="Ryan R.P."/>
            <person name="Hirata H."/>
            <person name="Tsuyumu S."/>
            <person name="Won Lee S."/>
            <person name="Seo Y.S."/>
            <person name="Sriariyanum M."/>
            <person name="Ronald P.C."/>
            <person name="Sonti R.V."/>
            <person name="Van Sluys M.A."/>
            <person name="Leach J.E."/>
            <person name="White F.F."/>
            <person name="Bogdanove A.J."/>
        </authorList>
    </citation>
    <scope>NUCLEOTIDE SEQUENCE [LARGE SCALE GENOMIC DNA]</scope>
    <source>
        <strain evidence="2 3">PXO99A</strain>
    </source>
</reference>
<dbReference type="InterPro" id="IPR021913">
    <property type="entry name" value="DUF3526"/>
</dbReference>
<dbReference type="eggNOG" id="COG1277">
    <property type="taxonomic scope" value="Bacteria"/>
</dbReference>
<proteinExistence type="predicted"/>
<feature type="transmembrane region" description="Helical" evidence="1">
    <location>
        <begin position="120"/>
        <end position="143"/>
    </location>
</feature>